<evidence type="ECO:0000259" key="3">
    <source>
        <dbReference type="Pfam" id="PF20148"/>
    </source>
</evidence>
<dbReference type="RefSeq" id="WP_329776017.1">
    <property type="nucleotide sequence ID" value="NZ_JAYDYW010000011.1"/>
</dbReference>
<dbReference type="Proteomes" id="UP001310248">
    <property type="component" value="Unassembled WGS sequence"/>
</dbReference>
<dbReference type="InterPro" id="IPR045351">
    <property type="entry name" value="DUF6531"/>
</dbReference>
<protein>
    <submittedName>
        <fullName evidence="5">RHS repeat-associated core domain-containing protein</fullName>
    </submittedName>
</protein>
<dbReference type="PANTHER" id="PTHR32305:SF15">
    <property type="entry name" value="PROTEIN RHSA-RELATED"/>
    <property type="match status" value="1"/>
</dbReference>
<keyword evidence="1" id="KW-0677">Repeat</keyword>
<dbReference type="CDD" id="cd20739">
    <property type="entry name" value="PoNe_DUF637"/>
    <property type="match status" value="1"/>
</dbReference>
<feature type="domain" description="DUF6531" evidence="3">
    <location>
        <begin position="148"/>
        <end position="224"/>
    </location>
</feature>
<keyword evidence="6" id="KW-1185">Reference proteome</keyword>
<organism evidence="5 6">
    <name type="scientific">Agarivorans aestuarii</name>
    <dbReference type="NCBI Taxonomy" id="1563703"/>
    <lineage>
        <taxon>Bacteria</taxon>
        <taxon>Pseudomonadati</taxon>
        <taxon>Pseudomonadota</taxon>
        <taxon>Gammaproteobacteria</taxon>
        <taxon>Alteromonadales</taxon>
        <taxon>Alteromonadaceae</taxon>
        <taxon>Agarivorans</taxon>
    </lineage>
</organism>
<sequence length="1469" mass="165228">MDGTQKEVVTGIDGFAYDFFAGKKGLSKTPAFNSSAKAESFLANFAGAADSNGKGLRRLYRLVAKAPAGDPHQNLITALTNGEVWFQRQAEKVIPQHSPASRPSWSSSVPNEPKTPGGHSKTQQQGKDLNSSDEVTQAVDHPDTQTCGDPIVMSSGEEVLQLDDVSLQGHHPLVWQRTYRSSLSDQDIGMGLGWRSNFHYNLEELQGEQAGWLFTDALGHQQQFSYVVVGAKSSQLKSGMVLQHQPESIVVSSANGKVLQFSKQQGQLLLTKISDGVDVHYRLGYSVAPRLTHIEINHSQQFFLRYDLDGRLVELLSDKSSTAQSYASYSYDQYGHLSTATNRLGQQEQYRYQQGLLTQRTRASGFSHYFSWDGSNPSARCIEQWGDNQHYHYRFEYDLDEGLSRSFDSYGNCWTYLHNPQGQILKKTAPDGAVWLYEYDELQRKVSETDPNGATTRYHYNGYGQLDAELAPNQQLTRYSYNRLGFVTQVDYGDGTSLTREYNSLGLLTTETDVQGVVSEYRYDAQSRLVSKTASNQPNQQFWWNEQGLLSAKQVGDALTRYSYNTIGECNGEVDGKGWVGQYKRDESGNIIEVVSYHQDTPEQSQLRAYSYDDAGRVTQFTDPLGRITRYEYQGLSQPAKQINPDNSWLAFSYDKERNLTSITRSDDQVYSLKYDSCERISKTMGFDGREQHYQYNLAGQLTQIAENSERLVQLKRNSLGQVTEQRSTANGITLINDFAYTPQGKISQANNAARKLRFNYFANGLLQEYWQDDWQISHQLNQQGLRSHSLLPDGNSLTYRYDEQGRLTALWFNQQAIMSRSFNAAGEEVSRELSARHQLHSHYDTQGRLQTQQWQLEQNPQAPSTIERHYRFDAGDQLLGVSDSELGDNNYSYDKLSQLSKATSHNANNQVFELDSFANPKTAELSGDKLLADEQSSYRYDRYGNQVLTSHSNGRQQRVFNGLNQLVRLSQGNSNTVYHYDALGRRSSKITAQGQTDYLWEGNQLIGEHSQGQFTWYLFEPNSHRPLAMIKQGQVYHYHLDHIGTPIRLSDEQGKVVWQANYQAYGAIEQLSISKIDNPLRFQGQYFDDESGLHYNFYRYYCPRQGRFIHQDPIGLAGGINHYQYAPNPTTWVDPLGLLCKEGFDKLTGMLDKLVGNGITQQQKEKILATVGTESDTSTLKYKIPDGTNDTNYGYDISGIDAEKGEITFKNNVTTKTLSIEEFAGSHSFDGEQVNADWAKGNIGQQEYQVHKAQYLNADKQTVALRADAKKTEHQLTEQEKQDLQGCCNERSAAIGARDEHLPKTSDEKVKAYNKASYPVNQASAKIGELAADKALRAQNPNLNLLYPKDLANSQSKSGDFDMVYQDSVTGEVVIVEAKGGSADLGYKKIGDGVYQQGTPEYREAITAQMAKNKDDPDARKVAKAIMDADEDGALSYKLAKTPITKSTEAGKTVSGVEKVDIYDFSLS</sequence>
<feature type="compositionally biased region" description="Low complexity" evidence="2">
    <location>
        <begin position="98"/>
        <end position="110"/>
    </location>
</feature>
<comment type="caution">
    <text evidence="5">The sequence shown here is derived from an EMBL/GenBank/DDBJ whole genome shotgun (WGS) entry which is preliminary data.</text>
</comment>
<dbReference type="Pfam" id="PF20148">
    <property type="entry name" value="DUF6531"/>
    <property type="match status" value="1"/>
</dbReference>
<name>A0ABU7G6W0_9ALTE</name>
<dbReference type="NCBIfam" id="TIGR03696">
    <property type="entry name" value="Rhs_assc_core"/>
    <property type="match status" value="1"/>
</dbReference>
<dbReference type="InterPro" id="IPR006530">
    <property type="entry name" value="YD"/>
</dbReference>
<feature type="domain" description="Teneurin-like YD-shell" evidence="4">
    <location>
        <begin position="817"/>
        <end position="1113"/>
    </location>
</feature>
<dbReference type="EMBL" id="JAYDYW010000011">
    <property type="protein sequence ID" value="MEE1675020.1"/>
    <property type="molecule type" value="Genomic_DNA"/>
</dbReference>
<dbReference type="NCBIfam" id="TIGR01643">
    <property type="entry name" value="YD_repeat_2x"/>
    <property type="match status" value="4"/>
</dbReference>
<evidence type="ECO:0000256" key="1">
    <source>
        <dbReference type="ARBA" id="ARBA00022737"/>
    </source>
</evidence>
<dbReference type="InterPro" id="IPR049762">
    <property type="entry name" value="PoNe_dom"/>
</dbReference>
<feature type="compositionally biased region" description="Polar residues" evidence="2">
    <location>
        <begin position="120"/>
        <end position="135"/>
    </location>
</feature>
<evidence type="ECO:0000259" key="4">
    <source>
        <dbReference type="Pfam" id="PF25023"/>
    </source>
</evidence>
<evidence type="ECO:0000313" key="6">
    <source>
        <dbReference type="Proteomes" id="UP001310248"/>
    </source>
</evidence>
<dbReference type="PANTHER" id="PTHR32305">
    <property type="match status" value="1"/>
</dbReference>
<dbReference type="Gene3D" id="2.180.10.10">
    <property type="entry name" value="RHS repeat-associated core"/>
    <property type="match status" value="3"/>
</dbReference>
<feature type="region of interest" description="Disordered" evidence="2">
    <location>
        <begin position="93"/>
        <end position="151"/>
    </location>
</feature>
<feature type="domain" description="Teneurin-like YD-shell" evidence="4">
    <location>
        <begin position="410"/>
        <end position="547"/>
    </location>
</feature>
<accession>A0ABU7G6W0</accession>
<feature type="domain" description="Teneurin-like YD-shell" evidence="4">
    <location>
        <begin position="608"/>
        <end position="725"/>
    </location>
</feature>
<dbReference type="PRINTS" id="PR00394">
    <property type="entry name" value="RHSPROTEIN"/>
</dbReference>
<dbReference type="InterPro" id="IPR022385">
    <property type="entry name" value="Rhs_assc_core"/>
</dbReference>
<dbReference type="InterPro" id="IPR056823">
    <property type="entry name" value="TEN-like_YD-shell"/>
</dbReference>
<proteinExistence type="predicted"/>
<reference evidence="6" key="1">
    <citation type="submission" date="2023-07" db="EMBL/GenBank/DDBJ databases">
        <title>Draft genome sequence of Agarivorans aestuarii strain ZMCS4, a CAZymes producing bacteria isolated from the marine brown algae Clodostephus spongiosus.</title>
        <authorList>
            <person name="Lorente B."/>
            <person name="Cabral C."/>
            <person name="Frias J."/>
            <person name="Faria J."/>
            <person name="Toubarro D."/>
        </authorList>
    </citation>
    <scope>NUCLEOTIDE SEQUENCE [LARGE SCALE GENOMIC DNA]</scope>
    <source>
        <strain evidence="6">ZMCS4</strain>
    </source>
</reference>
<evidence type="ECO:0000313" key="5">
    <source>
        <dbReference type="EMBL" id="MEE1675020.1"/>
    </source>
</evidence>
<dbReference type="InterPro" id="IPR050708">
    <property type="entry name" value="T6SS_VgrG/RHS"/>
</dbReference>
<gene>
    <name evidence="5" type="ORF">SNR37_000342</name>
</gene>
<dbReference type="Pfam" id="PF25023">
    <property type="entry name" value="TEN_YD-shell"/>
    <property type="match status" value="3"/>
</dbReference>
<evidence type="ECO:0000256" key="2">
    <source>
        <dbReference type="SAM" id="MobiDB-lite"/>
    </source>
</evidence>